<protein>
    <submittedName>
        <fullName evidence="10">DNA ligase</fullName>
        <ecNumber evidence="10">6.5.1.1</ecNumber>
    </submittedName>
</protein>
<dbReference type="Pfam" id="PF01068">
    <property type="entry name" value="DNA_ligase_A_M"/>
    <property type="match status" value="1"/>
</dbReference>
<dbReference type="NCBIfam" id="NF006592">
    <property type="entry name" value="PRK09125.1"/>
    <property type="match status" value="1"/>
</dbReference>
<reference evidence="10 11" key="1">
    <citation type="submission" date="2024-03" db="EMBL/GenBank/DDBJ databases">
        <title>Community enrichment and isolation of bacterial strains for fucoidan degradation.</title>
        <authorList>
            <person name="Sichert A."/>
        </authorList>
    </citation>
    <scope>NUCLEOTIDE SEQUENCE [LARGE SCALE GENOMIC DNA]</scope>
    <source>
        <strain evidence="10 11">AS81</strain>
    </source>
</reference>
<accession>A0ABU9TYW9</accession>
<dbReference type="CDD" id="cd07896">
    <property type="entry name" value="Adenylation_kDNA_ligase_like"/>
    <property type="match status" value="1"/>
</dbReference>
<keyword evidence="5" id="KW-0234">DNA repair</keyword>
<dbReference type="RefSeq" id="WP_082355607.1">
    <property type="nucleotide sequence ID" value="NZ_BDDS01000006.1"/>
</dbReference>
<evidence type="ECO:0000256" key="1">
    <source>
        <dbReference type="ARBA" id="ARBA00001968"/>
    </source>
</evidence>
<evidence type="ECO:0000259" key="8">
    <source>
        <dbReference type="Pfam" id="PF01068"/>
    </source>
</evidence>
<evidence type="ECO:0000256" key="6">
    <source>
        <dbReference type="ARBA" id="ARBA00034003"/>
    </source>
</evidence>
<dbReference type="InterPro" id="IPR012340">
    <property type="entry name" value="NA-bd_OB-fold"/>
</dbReference>
<dbReference type="CDD" id="cd08041">
    <property type="entry name" value="OBF_kDNA_ligase_like"/>
    <property type="match status" value="1"/>
</dbReference>
<sequence length="295" mass="33452">MNKRIYNALLLCVLVFSQVNVAANDDKNAIKTLLSTTTPHVQLANVYDANNDIAVSRYLVSEKFDGVRAIWTGNQFVTRNGNTINAPHWFVDVLPNVWLDGELWTKHQDFASLSGIVRTIKPNDDDWRKVSYRVFDMPDKVNPFNVRYQNYQRLVSNINQPHIVAVKQHQFTSNETLTAYFERTVQQGAEGVMLHLASAKHRDGRSSSLLKLKPYFDNEAMVIAHLPGKGKYQGMLGALRVKNSDGLEFTIGTGFSDAQRRIPPALGVTITYRYHGFTKHGLPRFASFLRVRTPE</sequence>
<dbReference type="SUPFAM" id="SSF56091">
    <property type="entry name" value="DNA ligase/mRNA capping enzyme, catalytic domain"/>
    <property type="match status" value="1"/>
</dbReference>
<dbReference type="GO" id="GO:0003910">
    <property type="term" value="F:DNA ligase (ATP) activity"/>
    <property type="evidence" value="ECO:0007669"/>
    <property type="project" value="UniProtKB-EC"/>
</dbReference>
<dbReference type="PANTHER" id="PTHR47810:SF1">
    <property type="entry name" value="DNA LIGASE B"/>
    <property type="match status" value="1"/>
</dbReference>
<feature type="chain" id="PRO_5045845901" evidence="7">
    <location>
        <begin position="23"/>
        <end position="295"/>
    </location>
</feature>
<dbReference type="Pfam" id="PF14743">
    <property type="entry name" value="DNA_ligase_OB_2"/>
    <property type="match status" value="1"/>
</dbReference>
<dbReference type="Gene3D" id="3.30.1490.70">
    <property type="match status" value="1"/>
</dbReference>
<feature type="signal peptide" evidence="7">
    <location>
        <begin position="1"/>
        <end position="22"/>
    </location>
</feature>
<gene>
    <name evidence="10" type="ORF">WNY63_04410</name>
</gene>
<keyword evidence="3" id="KW-0235">DNA replication</keyword>
<evidence type="ECO:0000256" key="2">
    <source>
        <dbReference type="ARBA" id="ARBA00022598"/>
    </source>
</evidence>
<feature type="domain" description="ATP-dependent DNA ligase family profile" evidence="8">
    <location>
        <begin position="58"/>
        <end position="213"/>
    </location>
</feature>
<dbReference type="Gene3D" id="2.40.50.140">
    <property type="entry name" value="Nucleic acid-binding proteins"/>
    <property type="match status" value="1"/>
</dbReference>
<comment type="cofactor">
    <cofactor evidence="1">
        <name>a divalent metal cation</name>
        <dbReference type="ChEBI" id="CHEBI:60240"/>
    </cofactor>
</comment>
<dbReference type="InterPro" id="IPR050326">
    <property type="entry name" value="NAD_dep_DNA_ligaseB"/>
</dbReference>
<evidence type="ECO:0000256" key="4">
    <source>
        <dbReference type="ARBA" id="ARBA00022763"/>
    </source>
</evidence>
<evidence type="ECO:0000313" key="11">
    <source>
        <dbReference type="Proteomes" id="UP001388366"/>
    </source>
</evidence>
<comment type="catalytic activity">
    <reaction evidence="6">
        <text>ATP + (deoxyribonucleotide)n-3'-hydroxyl + 5'-phospho-(deoxyribonucleotide)m = (deoxyribonucleotide)n+m + AMP + diphosphate.</text>
        <dbReference type="EC" id="6.5.1.1"/>
    </reaction>
</comment>
<organism evidence="10 11">
    <name type="scientific">Pseudoalteromonas neustonica</name>
    <dbReference type="NCBI Taxonomy" id="1840331"/>
    <lineage>
        <taxon>Bacteria</taxon>
        <taxon>Pseudomonadati</taxon>
        <taxon>Pseudomonadota</taxon>
        <taxon>Gammaproteobacteria</taxon>
        <taxon>Alteromonadales</taxon>
        <taxon>Pseudoalteromonadaceae</taxon>
        <taxon>Pseudoalteromonas</taxon>
    </lineage>
</organism>
<evidence type="ECO:0000256" key="5">
    <source>
        <dbReference type="ARBA" id="ARBA00023204"/>
    </source>
</evidence>
<dbReference type="EC" id="6.5.1.1" evidence="10"/>
<proteinExistence type="predicted"/>
<keyword evidence="11" id="KW-1185">Reference proteome</keyword>
<keyword evidence="7" id="KW-0732">Signal</keyword>
<evidence type="ECO:0000256" key="7">
    <source>
        <dbReference type="SAM" id="SignalP"/>
    </source>
</evidence>
<evidence type="ECO:0000313" key="10">
    <source>
        <dbReference type="EMBL" id="MEM5549975.1"/>
    </source>
</evidence>
<dbReference type="InterPro" id="IPR029319">
    <property type="entry name" value="DNA_ligase_OB"/>
</dbReference>
<feature type="domain" description="DNA ligase OB-like" evidence="9">
    <location>
        <begin position="227"/>
        <end position="292"/>
    </location>
</feature>
<evidence type="ECO:0000256" key="3">
    <source>
        <dbReference type="ARBA" id="ARBA00022705"/>
    </source>
</evidence>
<keyword evidence="2 10" id="KW-0436">Ligase</keyword>
<evidence type="ECO:0000259" key="9">
    <source>
        <dbReference type="Pfam" id="PF14743"/>
    </source>
</evidence>
<dbReference type="SUPFAM" id="SSF50249">
    <property type="entry name" value="Nucleic acid-binding proteins"/>
    <property type="match status" value="1"/>
</dbReference>
<dbReference type="EMBL" id="JBBMQU010000005">
    <property type="protein sequence ID" value="MEM5549975.1"/>
    <property type="molecule type" value="Genomic_DNA"/>
</dbReference>
<comment type="caution">
    <text evidence="10">The sequence shown here is derived from an EMBL/GenBank/DDBJ whole genome shotgun (WGS) entry which is preliminary data.</text>
</comment>
<dbReference type="PANTHER" id="PTHR47810">
    <property type="entry name" value="DNA LIGASE"/>
    <property type="match status" value="1"/>
</dbReference>
<name>A0ABU9TYW9_9GAMM</name>
<dbReference type="Gene3D" id="3.30.470.30">
    <property type="entry name" value="DNA ligase/mRNA capping enzyme"/>
    <property type="match status" value="1"/>
</dbReference>
<dbReference type="InterPro" id="IPR012310">
    <property type="entry name" value="DNA_ligase_ATP-dep_cent"/>
</dbReference>
<dbReference type="Proteomes" id="UP001388366">
    <property type="component" value="Unassembled WGS sequence"/>
</dbReference>
<keyword evidence="4" id="KW-0227">DNA damage</keyword>